<organism evidence="2 3">
    <name type="scientific">Periconia macrospinosa</name>
    <dbReference type="NCBI Taxonomy" id="97972"/>
    <lineage>
        <taxon>Eukaryota</taxon>
        <taxon>Fungi</taxon>
        <taxon>Dikarya</taxon>
        <taxon>Ascomycota</taxon>
        <taxon>Pezizomycotina</taxon>
        <taxon>Dothideomycetes</taxon>
        <taxon>Pleosporomycetidae</taxon>
        <taxon>Pleosporales</taxon>
        <taxon>Massarineae</taxon>
        <taxon>Periconiaceae</taxon>
        <taxon>Periconia</taxon>
    </lineage>
</organism>
<dbReference type="EMBL" id="KZ805438">
    <property type="protein sequence ID" value="PVH97363.1"/>
    <property type="molecule type" value="Genomic_DNA"/>
</dbReference>
<evidence type="ECO:0000256" key="1">
    <source>
        <dbReference type="SAM" id="MobiDB-lite"/>
    </source>
</evidence>
<evidence type="ECO:0000313" key="2">
    <source>
        <dbReference type="EMBL" id="PVH97363.1"/>
    </source>
</evidence>
<gene>
    <name evidence="2" type="ORF">DM02DRAFT_82843</name>
</gene>
<reference evidence="2 3" key="1">
    <citation type="journal article" date="2018" name="Sci. Rep.">
        <title>Comparative genomics provides insights into the lifestyle and reveals functional heterogeneity of dark septate endophytic fungi.</title>
        <authorList>
            <person name="Knapp D.G."/>
            <person name="Nemeth J.B."/>
            <person name="Barry K."/>
            <person name="Hainaut M."/>
            <person name="Henrissat B."/>
            <person name="Johnson J."/>
            <person name="Kuo A."/>
            <person name="Lim J.H.P."/>
            <person name="Lipzen A."/>
            <person name="Nolan M."/>
            <person name="Ohm R.A."/>
            <person name="Tamas L."/>
            <person name="Grigoriev I.V."/>
            <person name="Spatafora J.W."/>
            <person name="Nagy L.G."/>
            <person name="Kovacs G.M."/>
        </authorList>
    </citation>
    <scope>NUCLEOTIDE SEQUENCE [LARGE SCALE GENOMIC DNA]</scope>
    <source>
        <strain evidence="2 3">DSE2036</strain>
    </source>
</reference>
<protein>
    <submittedName>
        <fullName evidence="2">Uncharacterized protein</fullName>
    </submittedName>
</protein>
<dbReference type="Proteomes" id="UP000244855">
    <property type="component" value="Unassembled WGS sequence"/>
</dbReference>
<feature type="compositionally biased region" description="Basic residues" evidence="1">
    <location>
        <begin position="166"/>
        <end position="181"/>
    </location>
</feature>
<dbReference type="AlphaFoldDB" id="A0A2V1DIB8"/>
<feature type="region of interest" description="Disordered" evidence="1">
    <location>
        <begin position="69"/>
        <end position="220"/>
    </location>
</feature>
<feature type="compositionally biased region" description="Basic and acidic residues" evidence="1">
    <location>
        <begin position="152"/>
        <end position="165"/>
    </location>
</feature>
<sequence length="244" mass="26412">MAFILQDVPCTGCSLSKMQDKCKCCILCGEFICRCCPWCRNPPDCCSCLNQATQEPYFVAPVPTAGDLSRGPSTAINQSLPALAPVPGPAPGPQQQQQQQQQQKAQVATQTVFPPPPPLTREQATRGRGRPKKAPGDPKGPYTPRGQKPKVQKRDKPGRPKGAKDAKKRLPKGYSQKARRKAFQEDNAPTGDSETPVAGGEGSSSSAQQPEFAAPLRQTLPPMPMDHDFYEFAATALRAYNDAH</sequence>
<keyword evidence="3" id="KW-1185">Reference proteome</keyword>
<evidence type="ECO:0000313" key="3">
    <source>
        <dbReference type="Proteomes" id="UP000244855"/>
    </source>
</evidence>
<feature type="compositionally biased region" description="Low complexity" evidence="1">
    <location>
        <begin position="93"/>
        <end position="111"/>
    </location>
</feature>
<accession>A0A2V1DIB8</accession>
<name>A0A2V1DIB8_9PLEO</name>
<proteinExistence type="predicted"/>